<dbReference type="Pfam" id="PF09995">
    <property type="entry name" value="MPAB_Lcp_cat"/>
    <property type="match status" value="1"/>
</dbReference>
<dbReference type="EMBL" id="CAFBNF010000079">
    <property type="protein sequence ID" value="CAB4941383.1"/>
    <property type="molecule type" value="Genomic_DNA"/>
</dbReference>
<gene>
    <name evidence="2" type="ORF">UFOPK3773_00877</name>
</gene>
<sequence>MVPPESLRRSAIARPLRSATARVGASFRSLLSGDAQGRPEWVTDLASGPAESLFEVDGPAWTVHASLPTLVGGIRALLLQTLHPVAVDAVDRHSAFRDDPIGRLRRTTRWLTVTTFGTPDQARDEAGRVNRIHERVTGMRPADPDVPGGAEVGYRADDPDLLAWVHAAFTDSFLTAHQQLRGPTIPGGPDAYVADWARSAELLGLTDAPADRAGLDAYLTSLRQGTLTRSAAGDRAREFLLAPPLPTGQRAAYRLLLRAATATLDPHDAELLDLPSVRVGTLPATRGLLAALHVVLGPSSPAESAARQRMGAAPRTRP</sequence>
<organism evidence="2">
    <name type="scientific">freshwater metagenome</name>
    <dbReference type="NCBI Taxonomy" id="449393"/>
    <lineage>
        <taxon>unclassified sequences</taxon>
        <taxon>metagenomes</taxon>
        <taxon>ecological metagenomes</taxon>
    </lineage>
</organism>
<evidence type="ECO:0000313" key="2">
    <source>
        <dbReference type="EMBL" id="CAB4941383.1"/>
    </source>
</evidence>
<dbReference type="GO" id="GO:0016491">
    <property type="term" value="F:oxidoreductase activity"/>
    <property type="evidence" value="ECO:0007669"/>
    <property type="project" value="InterPro"/>
</dbReference>
<reference evidence="2" key="1">
    <citation type="submission" date="2020-05" db="EMBL/GenBank/DDBJ databases">
        <authorList>
            <person name="Chiriac C."/>
            <person name="Salcher M."/>
            <person name="Ghai R."/>
            <person name="Kavagutti S V."/>
        </authorList>
    </citation>
    <scope>NUCLEOTIDE SEQUENCE</scope>
</reference>
<proteinExistence type="predicted"/>
<dbReference type="PANTHER" id="PTHR36151:SF3">
    <property type="entry name" value="ER-BOUND OXYGENASE MPAB_MPAB'_RUBBER OXYGENASE CATALYTIC DOMAIN-CONTAINING PROTEIN"/>
    <property type="match status" value="1"/>
</dbReference>
<feature type="domain" description="ER-bound oxygenase mpaB/mpaB'/Rubber oxygenase catalytic" evidence="1">
    <location>
        <begin position="61"/>
        <end position="289"/>
    </location>
</feature>
<name>A0A6J7JDS5_9ZZZZ</name>
<protein>
    <submittedName>
        <fullName evidence="2">Unannotated protein</fullName>
    </submittedName>
</protein>
<dbReference type="AlphaFoldDB" id="A0A6J7JDS5"/>
<dbReference type="PANTHER" id="PTHR36151">
    <property type="entry name" value="BLR2777 PROTEIN"/>
    <property type="match status" value="1"/>
</dbReference>
<evidence type="ECO:0000259" key="1">
    <source>
        <dbReference type="Pfam" id="PF09995"/>
    </source>
</evidence>
<dbReference type="InterPro" id="IPR018713">
    <property type="entry name" value="MPAB/Lcp_cat_dom"/>
</dbReference>
<accession>A0A6J7JDS5</accession>